<accession>A0A0A8ZIW3</accession>
<name>A0A0A8ZIW3_ARUDO</name>
<dbReference type="AlphaFoldDB" id="A0A0A8ZIW3"/>
<sequence length="30" mass="3330">MSCVLFQSNRVCICIPLISHSCIYRSATAL</sequence>
<dbReference type="EMBL" id="GBRH01261240">
    <property type="protein sequence ID" value="JAD36655.1"/>
    <property type="molecule type" value="Transcribed_RNA"/>
</dbReference>
<organism evidence="1">
    <name type="scientific">Arundo donax</name>
    <name type="common">Giant reed</name>
    <name type="synonym">Donax arundinaceus</name>
    <dbReference type="NCBI Taxonomy" id="35708"/>
    <lineage>
        <taxon>Eukaryota</taxon>
        <taxon>Viridiplantae</taxon>
        <taxon>Streptophyta</taxon>
        <taxon>Embryophyta</taxon>
        <taxon>Tracheophyta</taxon>
        <taxon>Spermatophyta</taxon>
        <taxon>Magnoliopsida</taxon>
        <taxon>Liliopsida</taxon>
        <taxon>Poales</taxon>
        <taxon>Poaceae</taxon>
        <taxon>PACMAD clade</taxon>
        <taxon>Arundinoideae</taxon>
        <taxon>Arundineae</taxon>
        <taxon>Arundo</taxon>
    </lineage>
</organism>
<protein>
    <submittedName>
        <fullName evidence="1">Uncharacterized protein</fullName>
    </submittedName>
</protein>
<reference evidence="1" key="2">
    <citation type="journal article" date="2015" name="Data Brief">
        <title>Shoot transcriptome of the giant reed, Arundo donax.</title>
        <authorList>
            <person name="Barrero R.A."/>
            <person name="Guerrero F.D."/>
            <person name="Moolhuijzen P."/>
            <person name="Goolsby J.A."/>
            <person name="Tidwell J."/>
            <person name="Bellgard S.E."/>
            <person name="Bellgard M.I."/>
        </authorList>
    </citation>
    <scope>NUCLEOTIDE SEQUENCE</scope>
    <source>
        <tissue evidence="1">Shoot tissue taken approximately 20 cm above the soil surface</tissue>
    </source>
</reference>
<reference evidence="1" key="1">
    <citation type="submission" date="2014-09" db="EMBL/GenBank/DDBJ databases">
        <authorList>
            <person name="Magalhaes I.L.F."/>
            <person name="Oliveira U."/>
            <person name="Santos F.R."/>
            <person name="Vidigal T.H.D.A."/>
            <person name="Brescovit A.D."/>
            <person name="Santos A.J."/>
        </authorList>
    </citation>
    <scope>NUCLEOTIDE SEQUENCE</scope>
    <source>
        <tissue evidence="1">Shoot tissue taken approximately 20 cm above the soil surface</tissue>
    </source>
</reference>
<evidence type="ECO:0000313" key="1">
    <source>
        <dbReference type="EMBL" id="JAD36655.1"/>
    </source>
</evidence>
<proteinExistence type="predicted"/>